<gene>
    <name evidence="12" type="ORF">L2672_13555</name>
</gene>
<dbReference type="PROSITE" id="PS51198">
    <property type="entry name" value="UVRD_HELICASE_ATP_BIND"/>
    <property type="match status" value="1"/>
</dbReference>
<dbReference type="GO" id="GO:0005829">
    <property type="term" value="C:cytosol"/>
    <property type="evidence" value="ECO:0007669"/>
    <property type="project" value="TreeGrafter"/>
</dbReference>
<dbReference type="InterPro" id="IPR014017">
    <property type="entry name" value="DNA_helicase_UvrD-like_C"/>
</dbReference>
<dbReference type="GO" id="GO:0016787">
    <property type="term" value="F:hydrolase activity"/>
    <property type="evidence" value="ECO:0007669"/>
    <property type="project" value="UniProtKB-UniRule"/>
</dbReference>
<name>A0A9X2CHN5_9GAMM</name>
<keyword evidence="13" id="KW-1185">Reference proteome</keyword>
<protein>
    <recommendedName>
        <fullName evidence="7">DNA 3'-5' helicase</fullName>
        <ecNumber evidence="7">5.6.2.4</ecNumber>
    </recommendedName>
</protein>
<evidence type="ECO:0000259" key="11">
    <source>
        <dbReference type="PROSITE" id="PS51198"/>
    </source>
</evidence>
<dbReference type="Pfam" id="PF00580">
    <property type="entry name" value="UvrD-helicase"/>
    <property type="match status" value="1"/>
</dbReference>
<dbReference type="EMBL" id="JAKIKP010000011">
    <property type="protein sequence ID" value="MCL1143703.1"/>
    <property type="molecule type" value="Genomic_DNA"/>
</dbReference>
<dbReference type="SUPFAM" id="SSF52540">
    <property type="entry name" value="P-loop containing nucleoside triphosphate hydrolases"/>
    <property type="match status" value="1"/>
</dbReference>
<dbReference type="Proteomes" id="UP001139333">
    <property type="component" value="Unassembled WGS sequence"/>
</dbReference>
<evidence type="ECO:0000256" key="5">
    <source>
        <dbReference type="ARBA" id="ARBA00023235"/>
    </source>
</evidence>
<evidence type="ECO:0000256" key="4">
    <source>
        <dbReference type="ARBA" id="ARBA00022840"/>
    </source>
</evidence>
<comment type="caution">
    <text evidence="12">The sequence shown here is derived from an EMBL/GenBank/DDBJ whole genome shotgun (WGS) entry which is preliminary data.</text>
</comment>
<accession>A0A9X2CHN5</accession>
<evidence type="ECO:0000256" key="6">
    <source>
        <dbReference type="ARBA" id="ARBA00034617"/>
    </source>
</evidence>
<evidence type="ECO:0000256" key="3">
    <source>
        <dbReference type="ARBA" id="ARBA00022806"/>
    </source>
</evidence>
<keyword evidence="5" id="KW-0413">Isomerase</keyword>
<dbReference type="AlphaFoldDB" id="A0A9X2CHN5"/>
<evidence type="ECO:0000256" key="7">
    <source>
        <dbReference type="ARBA" id="ARBA00034808"/>
    </source>
</evidence>
<dbReference type="PANTHER" id="PTHR11070">
    <property type="entry name" value="UVRD / RECB / PCRA DNA HELICASE FAMILY MEMBER"/>
    <property type="match status" value="1"/>
</dbReference>
<feature type="coiled-coil region" evidence="10">
    <location>
        <begin position="723"/>
        <end position="750"/>
    </location>
</feature>
<dbReference type="GO" id="GO:0043138">
    <property type="term" value="F:3'-5' DNA helicase activity"/>
    <property type="evidence" value="ECO:0007669"/>
    <property type="project" value="UniProtKB-EC"/>
</dbReference>
<dbReference type="GO" id="GO:0000725">
    <property type="term" value="P:recombinational repair"/>
    <property type="evidence" value="ECO:0007669"/>
    <property type="project" value="TreeGrafter"/>
</dbReference>
<keyword evidence="10" id="KW-0175">Coiled coil</keyword>
<dbReference type="InterPro" id="IPR014016">
    <property type="entry name" value="UvrD-like_ATP-bd"/>
</dbReference>
<organism evidence="12 13">
    <name type="scientific">Shewanella gaetbuli</name>
    <dbReference type="NCBI Taxonomy" id="220752"/>
    <lineage>
        <taxon>Bacteria</taxon>
        <taxon>Pseudomonadati</taxon>
        <taxon>Pseudomonadota</taxon>
        <taxon>Gammaproteobacteria</taxon>
        <taxon>Alteromonadales</taxon>
        <taxon>Shewanellaceae</taxon>
        <taxon>Shewanella</taxon>
    </lineage>
</organism>
<dbReference type="InterPro" id="IPR000212">
    <property type="entry name" value="DNA_helicase_UvrD/REP"/>
</dbReference>
<comment type="catalytic activity">
    <reaction evidence="6">
        <text>Couples ATP hydrolysis with the unwinding of duplex DNA by translocating in the 3'-5' direction.</text>
        <dbReference type="EC" id="5.6.2.4"/>
    </reaction>
</comment>
<evidence type="ECO:0000313" key="12">
    <source>
        <dbReference type="EMBL" id="MCL1143703.1"/>
    </source>
</evidence>
<comment type="catalytic activity">
    <reaction evidence="8">
        <text>ATP + H2O = ADP + phosphate + H(+)</text>
        <dbReference type="Rhea" id="RHEA:13065"/>
        <dbReference type="ChEBI" id="CHEBI:15377"/>
        <dbReference type="ChEBI" id="CHEBI:15378"/>
        <dbReference type="ChEBI" id="CHEBI:30616"/>
        <dbReference type="ChEBI" id="CHEBI:43474"/>
        <dbReference type="ChEBI" id="CHEBI:456216"/>
        <dbReference type="EC" id="5.6.2.4"/>
    </reaction>
</comment>
<keyword evidence="4 9" id="KW-0067">ATP-binding</keyword>
<feature type="binding site" evidence="9">
    <location>
        <begin position="228"/>
        <end position="235"/>
    </location>
    <ligand>
        <name>ATP</name>
        <dbReference type="ChEBI" id="CHEBI:30616"/>
    </ligand>
</feature>
<feature type="domain" description="UvrD-like helicase ATP-binding" evidence="11">
    <location>
        <begin position="207"/>
        <end position="672"/>
    </location>
</feature>
<evidence type="ECO:0000256" key="10">
    <source>
        <dbReference type="SAM" id="Coils"/>
    </source>
</evidence>
<keyword evidence="1 9" id="KW-0547">Nucleotide-binding</keyword>
<keyword evidence="3 9" id="KW-0347">Helicase</keyword>
<dbReference type="Pfam" id="PF13361">
    <property type="entry name" value="UvrD_C"/>
    <property type="match status" value="1"/>
</dbReference>
<reference evidence="12" key="1">
    <citation type="submission" date="2022-01" db="EMBL/GenBank/DDBJ databases">
        <title>Whole genome-based taxonomy of the Shewanellaceae.</title>
        <authorList>
            <person name="Martin-Rodriguez A.J."/>
        </authorList>
    </citation>
    <scope>NUCLEOTIDE SEQUENCE</scope>
    <source>
        <strain evidence="12">DSM 16422</strain>
    </source>
</reference>
<evidence type="ECO:0000256" key="1">
    <source>
        <dbReference type="ARBA" id="ARBA00022741"/>
    </source>
</evidence>
<dbReference type="GO" id="GO:0005524">
    <property type="term" value="F:ATP binding"/>
    <property type="evidence" value="ECO:0007669"/>
    <property type="project" value="UniProtKB-UniRule"/>
</dbReference>
<evidence type="ECO:0000256" key="2">
    <source>
        <dbReference type="ARBA" id="ARBA00022801"/>
    </source>
</evidence>
<evidence type="ECO:0000256" key="8">
    <source>
        <dbReference type="ARBA" id="ARBA00048988"/>
    </source>
</evidence>
<dbReference type="PANTHER" id="PTHR11070:SF63">
    <property type="entry name" value="DNA HELICASE IV"/>
    <property type="match status" value="1"/>
</dbReference>
<proteinExistence type="predicted"/>
<dbReference type="Gene3D" id="3.40.50.300">
    <property type="entry name" value="P-loop containing nucleotide triphosphate hydrolases"/>
    <property type="match status" value="3"/>
</dbReference>
<keyword evidence="2 9" id="KW-0378">Hydrolase</keyword>
<sequence>MSSQQSNQSIKHSWFGHFYRGKPDAGKLTNSGITFYRCKGRFTTEHPAINSTNNELSFKWEELDSPPTFKLSSLGFIISFNVSGTAYQIPYLSYFSHFQFGVKTKQLWARLNGLRVCELVAKVEQITTSVYPRQSRIEMVQARVQREYQRWFPWCENMPLANDIKTALAKLKQIHSWDQADIEKLRERYIQSQLSKYADFFKHVESKPLTDMQRRACVVDDNNNLLLAGAGTGKTSVMVGRAGYLIKSGQAQADEILLLAYGRKAADEMDERIKNKLNTDDIKASTFHSLGLRIIAEVEGKAPSLSLWAEDEKAKDSWVQSTLETLIEDQAYRKQLFEYFSQYYYVEKSQFDFDSLGDYFQYLTDNDIRTLKGERVKSFGELYIANWLFSHGIEYKYEAKYEHEVSTVDFSQYQPDFYLPDYGVYIEYYGIDEDDRTAPYIDNQQYLESMEWKRQLHNEHDTVCLELFYHQHKKGLLIKQLEDQIKTLEIKESPLPDEAILATLNELGRVTELAKLFSKLIGLYKSACLDSHGLEMVFSNAADAKQTRKAFELLEPILSRYQQQLSASGDIDFEDMIGKALGYIQQGQFLSPWRYIMVDEFQDISEPRARLVKALRDSCLPGGKPKASLFCVGDDWQAIYRFSGADVSLTTQFTEYFGPTAKTYLDETFRFNNSIGDVATQFVTKNPVQLKKDIRSNSTVDYPAVSLIRRGAQEPANQDEPSLNALEQALNAINKRVEKVEDELSTKSKAQPVVYLLARFWFQLPDNVELKQLNRRYPKLTIQCQSFHASKGKEADYVVVMGMQTGKNGFPSMKVTPPILDAFLPKAEAFEFAEERRLFYVALTRAKHRAYVLADMTDVSPFVIELLKENYAIEQDEFTTSLVQQIFEDISCVRCTTGTLKPRVGNFKSFFSCSHFPLCDHKEEGCELCGGPMTRKRFTGFKVCLNDSCGHTAPVCSVCGGDMKLRKGPYSEFWGCINFRRDAPVSCSHKINKQVAMSLLAQSKK</sequence>
<dbReference type="InterPro" id="IPR027417">
    <property type="entry name" value="P-loop_NTPase"/>
</dbReference>
<dbReference type="Gene3D" id="3.40.91.30">
    <property type="match status" value="1"/>
</dbReference>
<dbReference type="RefSeq" id="WP_248996375.1">
    <property type="nucleotide sequence ID" value="NZ_JAKIKP010000011.1"/>
</dbReference>
<dbReference type="EC" id="5.6.2.4" evidence="7"/>
<evidence type="ECO:0000256" key="9">
    <source>
        <dbReference type="PROSITE-ProRule" id="PRU00560"/>
    </source>
</evidence>
<dbReference type="GO" id="GO:0003677">
    <property type="term" value="F:DNA binding"/>
    <property type="evidence" value="ECO:0007669"/>
    <property type="project" value="InterPro"/>
</dbReference>
<evidence type="ECO:0000313" key="13">
    <source>
        <dbReference type="Proteomes" id="UP001139333"/>
    </source>
</evidence>